<evidence type="ECO:0000313" key="1">
    <source>
        <dbReference type="EMBL" id="VAX14012.1"/>
    </source>
</evidence>
<sequence length="74" mass="8454">MKSKLMILPAIEANAIQLLRVPDDFEEQEVYRYVTGVIARVEEDNPDYGWDDIAIELEAYGFEIMDYILGPSLG</sequence>
<dbReference type="EMBL" id="UOFZ01000150">
    <property type="protein sequence ID" value="VAX14012.1"/>
    <property type="molecule type" value="Genomic_DNA"/>
</dbReference>
<protein>
    <submittedName>
        <fullName evidence="1">Uncharacterized protein</fullName>
    </submittedName>
</protein>
<reference evidence="1" key="1">
    <citation type="submission" date="2018-06" db="EMBL/GenBank/DDBJ databases">
        <authorList>
            <person name="Zhirakovskaya E."/>
        </authorList>
    </citation>
    <scope>NUCLEOTIDE SEQUENCE</scope>
</reference>
<accession>A0A3B1BD43</accession>
<gene>
    <name evidence="1" type="ORF">MNBD_GAMMA24-1475</name>
</gene>
<dbReference type="AlphaFoldDB" id="A0A3B1BD43"/>
<proteinExistence type="predicted"/>
<name>A0A3B1BD43_9ZZZZ</name>
<organism evidence="1">
    <name type="scientific">hydrothermal vent metagenome</name>
    <dbReference type="NCBI Taxonomy" id="652676"/>
    <lineage>
        <taxon>unclassified sequences</taxon>
        <taxon>metagenomes</taxon>
        <taxon>ecological metagenomes</taxon>
    </lineage>
</organism>